<evidence type="ECO:0000256" key="2">
    <source>
        <dbReference type="ARBA" id="ARBA00022723"/>
    </source>
</evidence>
<evidence type="ECO:0000313" key="5">
    <source>
        <dbReference type="EMBL" id="VVO23121.1"/>
    </source>
</evidence>
<dbReference type="PROSITE" id="PS00498">
    <property type="entry name" value="TYROSINASE_2"/>
    <property type="match status" value="1"/>
</dbReference>
<dbReference type="GO" id="GO:0004503">
    <property type="term" value="F:tyrosinase activity"/>
    <property type="evidence" value="ECO:0007669"/>
    <property type="project" value="UniProtKB-EC"/>
</dbReference>
<evidence type="ECO:0000256" key="3">
    <source>
        <dbReference type="ARBA" id="ARBA00023008"/>
    </source>
</evidence>
<keyword evidence="3" id="KW-0186">Copper</keyword>
<dbReference type="PRINTS" id="PR00092">
    <property type="entry name" value="TYROSINASE"/>
</dbReference>
<evidence type="ECO:0000313" key="6">
    <source>
        <dbReference type="Proteomes" id="UP000325375"/>
    </source>
</evidence>
<gene>
    <name evidence="5" type="primary">melC2</name>
    <name evidence="5" type="ORF">PS718_04377</name>
</gene>
<dbReference type="EMBL" id="CABVHX010000023">
    <property type="protein sequence ID" value="VVO23121.1"/>
    <property type="molecule type" value="Genomic_DNA"/>
</dbReference>
<organism evidence="5 6">
    <name type="scientific">Pseudomonas fluorescens</name>
    <dbReference type="NCBI Taxonomy" id="294"/>
    <lineage>
        <taxon>Bacteria</taxon>
        <taxon>Pseudomonadati</taxon>
        <taxon>Pseudomonadota</taxon>
        <taxon>Gammaproteobacteria</taxon>
        <taxon>Pseudomonadales</taxon>
        <taxon>Pseudomonadaceae</taxon>
        <taxon>Pseudomonas</taxon>
    </lineage>
</organism>
<dbReference type="SUPFAM" id="SSF48056">
    <property type="entry name" value="Di-copper centre-containing domain"/>
    <property type="match status" value="1"/>
</dbReference>
<keyword evidence="5" id="KW-0560">Oxidoreductase</keyword>
<protein>
    <submittedName>
        <fullName evidence="5">Tyrosinase</fullName>
        <ecNumber evidence="5">1.14.18.1</ecNumber>
    </submittedName>
</protein>
<evidence type="ECO:0000256" key="1">
    <source>
        <dbReference type="ARBA" id="ARBA00009928"/>
    </source>
</evidence>
<keyword evidence="2" id="KW-0479">Metal-binding</keyword>
<reference evidence="5 6" key="1">
    <citation type="submission" date="2019-09" db="EMBL/GenBank/DDBJ databases">
        <authorList>
            <person name="Chandra G."/>
            <person name="Truman W A."/>
        </authorList>
    </citation>
    <scope>NUCLEOTIDE SEQUENCE [LARGE SCALE GENOMIC DNA]</scope>
    <source>
        <strain evidence="5">PS718</strain>
    </source>
</reference>
<comment type="similarity">
    <text evidence="1">Belongs to the tyrosinase family.</text>
</comment>
<name>A0A5E7E8L9_PSEFL</name>
<dbReference type="RefSeq" id="WP_150604591.1">
    <property type="nucleotide sequence ID" value="NZ_CABVHX010000023.1"/>
</dbReference>
<dbReference type="PANTHER" id="PTHR11474:SF126">
    <property type="entry name" value="TYROSINASE-LIKE PROTEIN TYR-1-RELATED"/>
    <property type="match status" value="1"/>
</dbReference>
<dbReference type="Gene3D" id="1.10.1280.10">
    <property type="entry name" value="Di-copper center containing domain from catechol oxidase"/>
    <property type="match status" value="1"/>
</dbReference>
<dbReference type="Pfam" id="PF00264">
    <property type="entry name" value="Tyrosinase"/>
    <property type="match status" value="1"/>
</dbReference>
<feature type="domain" description="Tyrosinase copper-binding" evidence="4">
    <location>
        <begin position="211"/>
        <end position="222"/>
    </location>
</feature>
<dbReference type="InterPro" id="IPR002227">
    <property type="entry name" value="Tyrosinase_Cu-bd"/>
</dbReference>
<evidence type="ECO:0000259" key="4">
    <source>
        <dbReference type="PROSITE" id="PS00498"/>
    </source>
</evidence>
<dbReference type="AlphaFoldDB" id="A0A5E7E8L9"/>
<dbReference type="EC" id="1.14.18.1" evidence="5"/>
<proteinExistence type="inferred from homology"/>
<dbReference type="PANTHER" id="PTHR11474">
    <property type="entry name" value="TYROSINASE FAMILY MEMBER"/>
    <property type="match status" value="1"/>
</dbReference>
<dbReference type="InterPro" id="IPR008922">
    <property type="entry name" value="Di-copper_centre_dom_sf"/>
</dbReference>
<dbReference type="Proteomes" id="UP000325375">
    <property type="component" value="Unassembled WGS sequence"/>
</dbReference>
<sequence>MDIRRNHRDMSAAQKAAFIRAILILKNHTPSILRPGEQYRYDDFVQIHKNSMGLGNPITPNPHRNPLFFPWHRILIRQFEWELQVVADDPRITLPYWNWSMSGADNPFNDDFMGRDGDPQSNQRVTLGPFAFKGRAFDVRVWNGDEGAPELRRDFGAAGLPLPDAQEIESVMMRTPYWSEPEGWENTIEQMHNNVHSWVGGNMGTATSPNDPIFFLHHCHLDYLWERWKRQHPAEPAIAFADDASQDMLDVALVFHPDIEPAPWQRTWKVGQVLDTEALDYRYDLSDGAAIRRPESDR</sequence>
<dbReference type="GO" id="GO:0046872">
    <property type="term" value="F:metal ion binding"/>
    <property type="evidence" value="ECO:0007669"/>
    <property type="project" value="UniProtKB-KW"/>
</dbReference>
<accession>A0A5E7E8L9</accession>
<dbReference type="InterPro" id="IPR050316">
    <property type="entry name" value="Tyrosinase/Hemocyanin"/>
</dbReference>